<dbReference type="PANTHER" id="PTHR10851:SF0">
    <property type="entry name" value="PYRIDOXINE-5'-PHOSPHATE OXIDASE"/>
    <property type="match status" value="1"/>
</dbReference>
<dbReference type="Proteomes" id="UP000030746">
    <property type="component" value="Unassembled WGS sequence"/>
</dbReference>
<name>V4A7C8_LOTGI</name>
<reference evidence="14 15" key="1">
    <citation type="journal article" date="2013" name="Nature">
        <title>Insights into bilaterian evolution from three spiralian genomes.</title>
        <authorList>
            <person name="Simakov O."/>
            <person name="Marletaz F."/>
            <person name="Cho S.J."/>
            <person name="Edsinger-Gonzales E."/>
            <person name="Havlak P."/>
            <person name="Hellsten U."/>
            <person name="Kuo D.H."/>
            <person name="Larsson T."/>
            <person name="Lv J."/>
            <person name="Arendt D."/>
            <person name="Savage R."/>
            <person name="Osoegawa K."/>
            <person name="de Jong P."/>
            <person name="Grimwood J."/>
            <person name="Chapman J.A."/>
            <person name="Shapiro H."/>
            <person name="Aerts A."/>
            <person name="Otillar R.P."/>
            <person name="Terry A.Y."/>
            <person name="Boore J.L."/>
            <person name="Grigoriev I.V."/>
            <person name="Lindberg D.R."/>
            <person name="Seaver E.C."/>
            <person name="Weisblat D.A."/>
            <person name="Putnam N.H."/>
            <person name="Rokhsar D.S."/>
        </authorList>
    </citation>
    <scope>NUCLEOTIDE SEQUENCE [LARGE SCALE GENOMIC DNA]</scope>
</reference>
<evidence type="ECO:0000256" key="3">
    <source>
        <dbReference type="ARBA" id="ARBA00004738"/>
    </source>
</evidence>
<dbReference type="Gene3D" id="2.30.110.10">
    <property type="entry name" value="Electron Transport, Fmn-binding Protein, Chain A"/>
    <property type="match status" value="1"/>
</dbReference>
<dbReference type="GO" id="GO:0010181">
    <property type="term" value="F:FMN binding"/>
    <property type="evidence" value="ECO:0007669"/>
    <property type="project" value="InterPro"/>
</dbReference>
<organism evidence="14 15">
    <name type="scientific">Lottia gigantea</name>
    <name type="common">Giant owl limpet</name>
    <dbReference type="NCBI Taxonomy" id="225164"/>
    <lineage>
        <taxon>Eukaryota</taxon>
        <taxon>Metazoa</taxon>
        <taxon>Spiralia</taxon>
        <taxon>Lophotrochozoa</taxon>
        <taxon>Mollusca</taxon>
        <taxon>Gastropoda</taxon>
        <taxon>Patellogastropoda</taxon>
        <taxon>Lottioidea</taxon>
        <taxon>Lottiidae</taxon>
        <taxon>Lottia</taxon>
    </lineage>
</organism>
<dbReference type="STRING" id="225164.V4A7C8"/>
<evidence type="ECO:0000256" key="11">
    <source>
        <dbReference type="ARBA" id="ARBA00023096"/>
    </source>
</evidence>
<dbReference type="InterPro" id="IPR011576">
    <property type="entry name" value="Pyridox_Oxase_N"/>
</dbReference>
<evidence type="ECO:0000256" key="6">
    <source>
        <dbReference type="ARBA" id="ARBA00011738"/>
    </source>
</evidence>
<dbReference type="PIRSF" id="PIRSF000190">
    <property type="entry name" value="Pyd_amn-ph_oxd"/>
    <property type="match status" value="1"/>
</dbReference>
<dbReference type="OMA" id="AYFRTRP"/>
<dbReference type="PANTHER" id="PTHR10851">
    <property type="entry name" value="PYRIDOXINE-5-PHOSPHATE OXIDASE"/>
    <property type="match status" value="1"/>
</dbReference>
<evidence type="ECO:0000256" key="5">
    <source>
        <dbReference type="ARBA" id="ARBA00007301"/>
    </source>
</evidence>
<dbReference type="HAMAP" id="MF_01629">
    <property type="entry name" value="PdxH"/>
    <property type="match status" value="1"/>
</dbReference>
<evidence type="ECO:0000256" key="10">
    <source>
        <dbReference type="ARBA" id="ARBA00023002"/>
    </source>
</evidence>
<evidence type="ECO:0000256" key="7">
    <source>
        <dbReference type="ARBA" id="ARBA00012801"/>
    </source>
</evidence>
<dbReference type="PROSITE" id="PS01064">
    <property type="entry name" value="PYRIDOX_OXIDASE"/>
    <property type="match status" value="1"/>
</dbReference>
<evidence type="ECO:0000256" key="2">
    <source>
        <dbReference type="ARBA" id="ARBA00003691"/>
    </source>
</evidence>
<evidence type="ECO:0000256" key="1">
    <source>
        <dbReference type="ARBA" id="ARBA00001917"/>
    </source>
</evidence>
<keyword evidence="9" id="KW-0288">FMN</keyword>
<sequence>MADEIAGIRHPYLSKSDIFDIKDLHSKNPFQQFNKWFEDASQSSNILEPNAMALATASNSGVPSVRMLLLKGFSEENGFVFYTNYESRKSKDLQANPQCSLMFYWEPLRRSVRIEGKAAKMSREASEKYFSSRPRDSQISAIVSKQGQVVNNREFLDKKHSSTVEQYGDKMPIEMPDYWGGFHIQPSVFEFWQGQSNRLHDRIMFRKLGSGEKKSGSAMVGENGWIIERLSP</sequence>
<keyword evidence="8" id="KW-0285">Flavoprotein</keyword>
<comment type="similarity">
    <text evidence="5">Belongs to the pyridoxamine 5'-phosphate oxidase family.</text>
</comment>
<dbReference type="EMBL" id="KB202050">
    <property type="protein sequence ID" value="ESO92657.1"/>
    <property type="molecule type" value="Genomic_DNA"/>
</dbReference>
<dbReference type="InterPro" id="IPR019576">
    <property type="entry name" value="Pyridoxamine_oxidase_dimer_C"/>
</dbReference>
<comment type="pathway">
    <text evidence="4">Cofactor metabolism; pyridoxal 5'-phosphate salvage; pyridoxal 5'-phosphate from pyridoxine 5'-phosphate: step 1/1.</text>
</comment>
<dbReference type="AlphaFoldDB" id="V4A7C8"/>
<feature type="domain" description="Pyridoxamine 5'-phosphate oxidase N-terminal" evidence="12">
    <location>
        <begin position="46"/>
        <end position="157"/>
    </location>
</feature>
<accession>V4A7C8</accession>
<dbReference type="OrthoDB" id="303614at2759"/>
<dbReference type="InterPro" id="IPR012349">
    <property type="entry name" value="Split_barrel_FMN-bd"/>
</dbReference>
<dbReference type="GO" id="GO:0008615">
    <property type="term" value="P:pyridoxine biosynthetic process"/>
    <property type="evidence" value="ECO:0007669"/>
    <property type="project" value="UniProtKB-KW"/>
</dbReference>
<keyword evidence="11" id="KW-0664">Pyridoxine biosynthesis</keyword>
<dbReference type="GeneID" id="20239057"/>
<dbReference type="NCBIfam" id="NF004231">
    <property type="entry name" value="PRK05679.1"/>
    <property type="match status" value="1"/>
</dbReference>
<dbReference type="SUPFAM" id="SSF50475">
    <property type="entry name" value="FMN-binding split barrel"/>
    <property type="match status" value="1"/>
</dbReference>
<keyword evidence="10" id="KW-0560">Oxidoreductase</keyword>
<protein>
    <recommendedName>
        <fullName evidence="7">pyridoxal 5'-phosphate synthase</fullName>
        <ecNumber evidence="7">1.4.3.5</ecNumber>
    </recommendedName>
</protein>
<dbReference type="EC" id="1.4.3.5" evidence="7"/>
<dbReference type="NCBIfam" id="TIGR00558">
    <property type="entry name" value="pdxH"/>
    <property type="match status" value="1"/>
</dbReference>
<evidence type="ECO:0000256" key="4">
    <source>
        <dbReference type="ARBA" id="ARBA00005037"/>
    </source>
</evidence>
<evidence type="ECO:0000256" key="8">
    <source>
        <dbReference type="ARBA" id="ARBA00022630"/>
    </source>
</evidence>
<evidence type="ECO:0000313" key="14">
    <source>
        <dbReference type="EMBL" id="ESO92657.1"/>
    </source>
</evidence>
<feature type="domain" description="Pyridoxine 5'-phosphate oxidase dimerisation C-terminal" evidence="13">
    <location>
        <begin position="179"/>
        <end position="232"/>
    </location>
</feature>
<comment type="function">
    <text evidence="2">Catalyzes the oxidation of either pyridoxine 5'-phosphate (PNP) or pyridoxamine 5'-phosphate (PMP) into pyridoxal 5'-phosphate (PLP).</text>
</comment>
<dbReference type="InterPro" id="IPR019740">
    <property type="entry name" value="Pyridox_Oxase_CS"/>
</dbReference>
<comment type="cofactor">
    <cofactor evidence="1">
        <name>FMN</name>
        <dbReference type="ChEBI" id="CHEBI:58210"/>
    </cofactor>
</comment>
<dbReference type="CTD" id="20239057"/>
<dbReference type="Pfam" id="PF10590">
    <property type="entry name" value="PNP_phzG_C"/>
    <property type="match status" value="1"/>
</dbReference>
<gene>
    <name evidence="14" type="ORF">LOTGIDRAFT_162578</name>
</gene>
<dbReference type="Pfam" id="PF01243">
    <property type="entry name" value="PNPOx_N"/>
    <property type="match status" value="1"/>
</dbReference>
<dbReference type="GO" id="GO:0004733">
    <property type="term" value="F:pyridoxamine phosphate oxidase activity"/>
    <property type="evidence" value="ECO:0007669"/>
    <property type="project" value="UniProtKB-EC"/>
</dbReference>
<evidence type="ECO:0000313" key="15">
    <source>
        <dbReference type="Proteomes" id="UP000030746"/>
    </source>
</evidence>
<evidence type="ECO:0000259" key="13">
    <source>
        <dbReference type="Pfam" id="PF10590"/>
    </source>
</evidence>
<proteinExistence type="inferred from homology"/>
<evidence type="ECO:0000259" key="12">
    <source>
        <dbReference type="Pfam" id="PF01243"/>
    </source>
</evidence>
<comment type="subunit">
    <text evidence="6">Homodimer.</text>
</comment>
<dbReference type="KEGG" id="lgi:LOTGIDRAFT_162578"/>
<comment type="pathway">
    <text evidence="3">Cofactor metabolism; pyridoxal 5'-phosphate salvage; pyridoxal 5'-phosphate from pyridoxamine 5'-phosphate: step 1/1.</text>
</comment>
<dbReference type="FunFam" id="2.30.110.10:FF:000005">
    <property type="entry name" value="NAD(P)H-hydrate epimerase"/>
    <property type="match status" value="1"/>
</dbReference>
<keyword evidence="15" id="KW-1185">Reference proteome</keyword>
<dbReference type="RefSeq" id="XP_009056797.1">
    <property type="nucleotide sequence ID" value="XM_009058549.1"/>
</dbReference>
<evidence type="ECO:0000256" key="9">
    <source>
        <dbReference type="ARBA" id="ARBA00022643"/>
    </source>
</evidence>
<dbReference type="HOGENOM" id="CLU_032263_2_1_1"/>
<dbReference type="UniPathway" id="UPA01068">
    <property type="reaction ID" value="UER00304"/>
</dbReference>
<dbReference type="InterPro" id="IPR000659">
    <property type="entry name" value="Pyridox_Oxase"/>
</dbReference>